<evidence type="ECO:0000313" key="2">
    <source>
        <dbReference type="Proteomes" id="UP000317303"/>
    </source>
</evidence>
<name>A0A660CHT9_9PSEU</name>
<dbReference type="Pfam" id="PF08713">
    <property type="entry name" value="DNA_alkylation"/>
    <property type="match status" value="1"/>
</dbReference>
<dbReference type="Proteomes" id="UP000317303">
    <property type="component" value="Unassembled WGS sequence"/>
</dbReference>
<sequence length="203" mass="22151">MGTTLATAAEVVAALHANADPAEEAKIRVRVADDEPVIGVRMGTLFDIAKAATDLPEAEFDELVTHAAYEPRMAAFCILDFRSRRALSDDRRVVLARSYLDHHDAITTWDMVDRAAPRVVGMPMLSGAVDVGILNELARSTDPLRRRSAITAPLWFVRKGSTADVERGLAVAASLDDDEHPYVRSAVRTYRKHAARRVSSSAG</sequence>
<protein>
    <submittedName>
        <fullName evidence="1">DNA alkylation repair enzyme</fullName>
    </submittedName>
</protein>
<dbReference type="EMBL" id="VLJV01000001">
    <property type="protein sequence ID" value="TWH20601.1"/>
    <property type="molecule type" value="Genomic_DNA"/>
</dbReference>
<dbReference type="Gene3D" id="1.25.10.90">
    <property type="match status" value="1"/>
</dbReference>
<keyword evidence="2" id="KW-1185">Reference proteome</keyword>
<dbReference type="InterPro" id="IPR014825">
    <property type="entry name" value="DNA_alkylation"/>
</dbReference>
<proteinExistence type="predicted"/>
<dbReference type="RefSeq" id="WP_051758130.1">
    <property type="nucleotide sequence ID" value="NZ_JOIJ01000035.1"/>
</dbReference>
<dbReference type="InterPro" id="IPR016024">
    <property type="entry name" value="ARM-type_fold"/>
</dbReference>
<accession>A0A660CHT9</accession>
<gene>
    <name evidence="1" type="ORF">JD82_02448</name>
</gene>
<dbReference type="AlphaFoldDB" id="A0A660CHT9"/>
<evidence type="ECO:0000313" key="1">
    <source>
        <dbReference type="EMBL" id="TWH20601.1"/>
    </source>
</evidence>
<comment type="caution">
    <text evidence="1">The sequence shown here is derived from an EMBL/GenBank/DDBJ whole genome shotgun (WGS) entry which is preliminary data.</text>
</comment>
<reference evidence="1 2" key="1">
    <citation type="submission" date="2019-07" db="EMBL/GenBank/DDBJ databases">
        <title>R&amp;d 2014.</title>
        <authorList>
            <person name="Klenk H.-P."/>
        </authorList>
    </citation>
    <scope>NUCLEOTIDE SEQUENCE [LARGE SCALE GENOMIC DNA]</scope>
    <source>
        <strain evidence="1 2">DSM 43194</strain>
    </source>
</reference>
<dbReference type="SUPFAM" id="SSF48371">
    <property type="entry name" value="ARM repeat"/>
    <property type="match status" value="1"/>
</dbReference>
<organism evidence="1 2">
    <name type="scientific">Prauserella rugosa</name>
    <dbReference type="NCBI Taxonomy" id="43354"/>
    <lineage>
        <taxon>Bacteria</taxon>
        <taxon>Bacillati</taxon>
        <taxon>Actinomycetota</taxon>
        <taxon>Actinomycetes</taxon>
        <taxon>Pseudonocardiales</taxon>
        <taxon>Pseudonocardiaceae</taxon>
        <taxon>Prauserella</taxon>
    </lineage>
</organism>